<evidence type="ECO:0000313" key="2">
    <source>
        <dbReference type="Proteomes" id="UP000030671"/>
    </source>
</evidence>
<reference evidence="1 2" key="1">
    <citation type="journal article" date="2012" name="New Phytol.">
        <title>Insight into trade-off between wood decay and parasitism from the genome of a fungal forest pathogen.</title>
        <authorList>
            <person name="Olson A."/>
            <person name="Aerts A."/>
            <person name="Asiegbu F."/>
            <person name="Belbahri L."/>
            <person name="Bouzid O."/>
            <person name="Broberg A."/>
            <person name="Canback B."/>
            <person name="Coutinho P.M."/>
            <person name="Cullen D."/>
            <person name="Dalman K."/>
            <person name="Deflorio G."/>
            <person name="van Diepen L.T."/>
            <person name="Dunand C."/>
            <person name="Duplessis S."/>
            <person name="Durling M."/>
            <person name="Gonthier P."/>
            <person name="Grimwood J."/>
            <person name="Fossdal C.G."/>
            <person name="Hansson D."/>
            <person name="Henrissat B."/>
            <person name="Hietala A."/>
            <person name="Himmelstrand K."/>
            <person name="Hoffmeister D."/>
            <person name="Hogberg N."/>
            <person name="James T.Y."/>
            <person name="Karlsson M."/>
            <person name="Kohler A."/>
            <person name="Kues U."/>
            <person name="Lee Y.H."/>
            <person name="Lin Y.C."/>
            <person name="Lind M."/>
            <person name="Lindquist E."/>
            <person name="Lombard V."/>
            <person name="Lucas S."/>
            <person name="Lunden K."/>
            <person name="Morin E."/>
            <person name="Murat C."/>
            <person name="Park J."/>
            <person name="Raffaello T."/>
            <person name="Rouze P."/>
            <person name="Salamov A."/>
            <person name="Schmutz J."/>
            <person name="Solheim H."/>
            <person name="Stahlberg J."/>
            <person name="Velez H."/>
            <person name="de Vries R.P."/>
            <person name="Wiebenga A."/>
            <person name="Woodward S."/>
            <person name="Yakovlev I."/>
            <person name="Garbelotto M."/>
            <person name="Martin F."/>
            <person name="Grigoriev I.V."/>
            <person name="Stenlid J."/>
        </authorList>
    </citation>
    <scope>NUCLEOTIDE SEQUENCE [LARGE SCALE GENOMIC DNA]</scope>
    <source>
        <strain evidence="1 2">TC 32-1</strain>
    </source>
</reference>
<evidence type="ECO:0000313" key="1">
    <source>
        <dbReference type="EMBL" id="ETW87856.1"/>
    </source>
</evidence>
<organism evidence="1 2">
    <name type="scientific">Heterobasidion irregulare (strain TC 32-1)</name>
    <dbReference type="NCBI Taxonomy" id="747525"/>
    <lineage>
        <taxon>Eukaryota</taxon>
        <taxon>Fungi</taxon>
        <taxon>Dikarya</taxon>
        <taxon>Basidiomycota</taxon>
        <taxon>Agaricomycotina</taxon>
        <taxon>Agaricomycetes</taxon>
        <taxon>Russulales</taxon>
        <taxon>Bondarzewiaceae</taxon>
        <taxon>Heterobasidion</taxon>
        <taxon>Heterobasidion annosum species complex</taxon>
    </lineage>
</organism>
<dbReference type="GO" id="GO:0031146">
    <property type="term" value="P:SCF-dependent proteasomal ubiquitin-dependent protein catabolic process"/>
    <property type="evidence" value="ECO:0007669"/>
    <property type="project" value="TreeGrafter"/>
</dbReference>
<dbReference type="Gene3D" id="3.80.10.10">
    <property type="entry name" value="Ribonuclease Inhibitor"/>
    <property type="match status" value="3"/>
</dbReference>
<dbReference type="AlphaFoldDB" id="W4KS19"/>
<dbReference type="Proteomes" id="UP000030671">
    <property type="component" value="Unassembled WGS sequence"/>
</dbReference>
<accession>W4KS19</accession>
<gene>
    <name evidence="1" type="ORF">HETIRDRAFT_413759</name>
</gene>
<dbReference type="SUPFAM" id="SSF52047">
    <property type="entry name" value="RNI-like"/>
    <property type="match status" value="1"/>
</dbReference>
<protein>
    <recommendedName>
        <fullName evidence="3">RNI-like protein</fullName>
    </recommendedName>
</protein>
<evidence type="ECO:0008006" key="3">
    <source>
        <dbReference type="Google" id="ProtNLM"/>
    </source>
</evidence>
<dbReference type="RefSeq" id="XP_009541713.1">
    <property type="nucleotide sequence ID" value="XM_009543418.1"/>
</dbReference>
<dbReference type="InterPro" id="IPR006553">
    <property type="entry name" value="Leu-rich_rpt_Cys-con_subtyp"/>
</dbReference>
<dbReference type="KEGG" id="hir:HETIRDRAFT_413759"/>
<name>W4KS19_HETIT</name>
<sequence length="416" mass="44886">MLRMTCPHFLSHDLVRETFLRGDTLKLTSSLPVNKTTVGSVINMGSGLIHLELIGFDTILDQGFAAVVTHLTSLRVLNLRGCTKVGQKTIETAAKRCPNLTTVNLNYTSVSPVSLVPLLLTCQKHLEVLKLAGISSWANTTIVKALSLLPQGGVLCFPALRTLKLRQTSLTDISLNLLLPSCPALRRLDISFTGIRHPHQFMQGSRIALEKLSLTSTAVSSDFLVTAISCIPSLRILSIGALGGGPGQAPAIRNTTAMTLTDDALSCLVDVLDTYESIKSISLVGNTKLGMTGGRNRALADFVARIGRRLKVLNLAGIPSLRSEDLIGLLVDNAGQEPSRLQELILNNTAVDDDAAPYISSCSSLETLEVAGTKFTSRGLFTIVDACTLLTKLDLTSCRGVRIVDRRRFFQVCDYK</sequence>
<dbReference type="STRING" id="747525.W4KS19"/>
<dbReference type="PANTHER" id="PTHR13318">
    <property type="entry name" value="PARTNER OF PAIRED, ISOFORM B-RELATED"/>
    <property type="match status" value="1"/>
</dbReference>
<dbReference type="SMART" id="SM00367">
    <property type="entry name" value="LRR_CC"/>
    <property type="match status" value="5"/>
</dbReference>
<dbReference type="InParanoid" id="W4KS19"/>
<dbReference type="GO" id="GO:0019005">
    <property type="term" value="C:SCF ubiquitin ligase complex"/>
    <property type="evidence" value="ECO:0007669"/>
    <property type="project" value="TreeGrafter"/>
</dbReference>
<dbReference type="GeneID" id="20673130"/>
<proteinExistence type="predicted"/>
<dbReference type="OrthoDB" id="550575at2759"/>
<dbReference type="InterPro" id="IPR032675">
    <property type="entry name" value="LRR_dom_sf"/>
</dbReference>
<dbReference type="EMBL" id="KI925454">
    <property type="protein sequence ID" value="ETW87856.1"/>
    <property type="molecule type" value="Genomic_DNA"/>
</dbReference>
<keyword evidence="2" id="KW-1185">Reference proteome</keyword>
<dbReference type="eggNOG" id="ENOG502SAW1">
    <property type="taxonomic scope" value="Eukaryota"/>
</dbReference>
<dbReference type="HOGENOM" id="CLU_028914_0_0_1"/>